<feature type="transmembrane region" description="Helical" evidence="2">
    <location>
        <begin position="343"/>
        <end position="360"/>
    </location>
</feature>
<feature type="region of interest" description="Disordered" evidence="1">
    <location>
        <begin position="21"/>
        <end position="40"/>
    </location>
</feature>
<proteinExistence type="predicted"/>
<dbReference type="RefSeq" id="WP_343960777.1">
    <property type="nucleotide sequence ID" value="NZ_BAAAKZ010000009.1"/>
</dbReference>
<keyword evidence="2" id="KW-1133">Transmembrane helix</keyword>
<comment type="caution">
    <text evidence="3">The sequence shown here is derived from an EMBL/GenBank/DDBJ whole genome shotgun (WGS) entry which is preliminary data.</text>
</comment>
<keyword evidence="2" id="KW-0812">Transmembrane</keyword>
<gene>
    <name evidence="3" type="ORF">ACFQ3U_13980</name>
</gene>
<feature type="transmembrane region" description="Helical" evidence="2">
    <location>
        <begin position="175"/>
        <end position="193"/>
    </location>
</feature>
<protein>
    <submittedName>
        <fullName evidence="3">Uncharacterized protein</fullName>
    </submittedName>
</protein>
<feature type="transmembrane region" description="Helical" evidence="2">
    <location>
        <begin position="104"/>
        <end position="126"/>
    </location>
</feature>
<name>A0ABW3TQU9_9MICO</name>
<feature type="transmembrane region" description="Helical" evidence="2">
    <location>
        <begin position="138"/>
        <end position="163"/>
    </location>
</feature>
<organism evidence="3 4">
    <name type="scientific">Leucobacter albus</name>
    <dbReference type="NCBI Taxonomy" id="272210"/>
    <lineage>
        <taxon>Bacteria</taxon>
        <taxon>Bacillati</taxon>
        <taxon>Actinomycetota</taxon>
        <taxon>Actinomycetes</taxon>
        <taxon>Micrococcales</taxon>
        <taxon>Microbacteriaceae</taxon>
        <taxon>Leucobacter</taxon>
    </lineage>
</organism>
<keyword evidence="2" id="KW-0472">Membrane</keyword>
<evidence type="ECO:0000313" key="4">
    <source>
        <dbReference type="Proteomes" id="UP001597181"/>
    </source>
</evidence>
<evidence type="ECO:0000313" key="3">
    <source>
        <dbReference type="EMBL" id="MFD1203005.1"/>
    </source>
</evidence>
<feature type="compositionally biased region" description="Polar residues" evidence="1">
    <location>
        <begin position="22"/>
        <end position="40"/>
    </location>
</feature>
<keyword evidence="4" id="KW-1185">Reference proteome</keyword>
<feature type="transmembrane region" description="Helical" evidence="2">
    <location>
        <begin position="275"/>
        <end position="292"/>
    </location>
</feature>
<dbReference type="EMBL" id="JBHTLY010000007">
    <property type="protein sequence ID" value="MFD1203005.1"/>
    <property type="molecule type" value="Genomic_DNA"/>
</dbReference>
<dbReference type="Proteomes" id="UP001597181">
    <property type="component" value="Unassembled WGS sequence"/>
</dbReference>
<accession>A0ABW3TQU9</accession>
<evidence type="ECO:0000256" key="2">
    <source>
        <dbReference type="SAM" id="Phobius"/>
    </source>
</evidence>
<evidence type="ECO:0000256" key="1">
    <source>
        <dbReference type="SAM" id="MobiDB-lite"/>
    </source>
</evidence>
<feature type="transmembrane region" description="Helical" evidence="2">
    <location>
        <begin position="52"/>
        <end position="72"/>
    </location>
</feature>
<reference evidence="4" key="1">
    <citation type="journal article" date="2019" name="Int. J. Syst. Evol. Microbiol.">
        <title>The Global Catalogue of Microorganisms (GCM) 10K type strain sequencing project: providing services to taxonomists for standard genome sequencing and annotation.</title>
        <authorList>
            <consortium name="The Broad Institute Genomics Platform"/>
            <consortium name="The Broad Institute Genome Sequencing Center for Infectious Disease"/>
            <person name="Wu L."/>
            <person name="Ma J."/>
        </authorList>
    </citation>
    <scope>NUCLEOTIDE SEQUENCE [LARGE SCALE GENOMIC DNA]</scope>
    <source>
        <strain evidence="4">CCUG 50213</strain>
    </source>
</reference>
<sequence>MTHSENTPPEPSVAAALPGTNAAASSLPSNTAPAGTAPASTQTMADSWGASVALFAAGSLLWPLVFFLAFFARAGMLAADNNSLPHYGGAWNEIIEVVAISGSYVGWVAPSLLALLVGLGFLVTPTADVDSQSVLKPLPFVAALIGGFMLAWTVLSVVVLATHAPTATSEGGQQLWGLMLMTPVAIVLSLVLGRLDFRPAARRAELLQRAVTKLEREHEHLVDAPRFYRGPAVVAHAARSPWRRPLVVHGCLTVVVFFAFWLGHGEPPSAALLEAGYLLALGALMFFVVAIIQRDLIDARLAALAGHEVRSKLETVGGVVLAVLVALLLVYNLWFVLSGIRPPFLPVLYAAAFLAAVWIANPLTLRRSAWPAQVLRERERALERMRARLAQLTGS</sequence>
<feature type="transmembrane region" description="Helical" evidence="2">
    <location>
        <begin position="246"/>
        <end position="263"/>
    </location>
</feature>
<feature type="transmembrane region" description="Helical" evidence="2">
    <location>
        <begin position="313"/>
        <end position="337"/>
    </location>
</feature>